<feature type="domain" description="Thioesterase" evidence="3">
    <location>
        <begin position="52"/>
        <end position="120"/>
    </location>
</feature>
<keyword evidence="2" id="KW-0378">Hydrolase</keyword>
<dbReference type="Gene3D" id="3.10.129.10">
    <property type="entry name" value="Hotdog Thioesterase"/>
    <property type="match status" value="1"/>
</dbReference>
<evidence type="ECO:0000256" key="2">
    <source>
        <dbReference type="ARBA" id="ARBA00022801"/>
    </source>
</evidence>
<dbReference type="InterPro" id="IPR039298">
    <property type="entry name" value="ACOT13"/>
</dbReference>
<dbReference type="PANTHER" id="PTHR21660:SF1">
    <property type="entry name" value="ACYL-COENZYME A THIOESTERASE 13"/>
    <property type="match status" value="1"/>
</dbReference>
<dbReference type="Pfam" id="PF03061">
    <property type="entry name" value="4HBT"/>
    <property type="match status" value="1"/>
</dbReference>
<dbReference type="Proteomes" id="UP000245657">
    <property type="component" value="Unassembled WGS sequence"/>
</dbReference>
<dbReference type="InterPro" id="IPR006683">
    <property type="entry name" value="Thioestr_dom"/>
</dbReference>
<dbReference type="OrthoDB" id="116824at2157"/>
<proteinExistence type="inferred from homology"/>
<keyword evidence="5" id="KW-1185">Reference proteome</keyword>
<evidence type="ECO:0000256" key="1">
    <source>
        <dbReference type="ARBA" id="ARBA00008324"/>
    </source>
</evidence>
<dbReference type="GeneID" id="97547750"/>
<organism evidence="4 5">
    <name type="scientific">Methanospirillum lacunae</name>
    <dbReference type="NCBI Taxonomy" id="668570"/>
    <lineage>
        <taxon>Archaea</taxon>
        <taxon>Methanobacteriati</taxon>
        <taxon>Methanobacteriota</taxon>
        <taxon>Stenosarchaea group</taxon>
        <taxon>Methanomicrobia</taxon>
        <taxon>Methanomicrobiales</taxon>
        <taxon>Methanospirillaceae</taxon>
        <taxon>Methanospirillum</taxon>
    </lineage>
</organism>
<evidence type="ECO:0000313" key="4">
    <source>
        <dbReference type="EMBL" id="PWR70526.1"/>
    </source>
</evidence>
<name>A0A2V2MYN6_9EURY</name>
<dbReference type="SUPFAM" id="SSF54637">
    <property type="entry name" value="Thioesterase/thiol ester dehydrase-isomerase"/>
    <property type="match status" value="1"/>
</dbReference>
<dbReference type="CDD" id="cd03443">
    <property type="entry name" value="PaaI_thioesterase"/>
    <property type="match status" value="1"/>
</dbReference>
<evidence type="ECO:0000313" key="5">
    <source>
        <dbReference type="Proteomes" id="UP000245657"/>
    </source>
</evidence>
<dbReference type="InterPro" id="IPR029069">
    <property type="entry name" value="HotDog_dom_sf"/>
</dbReference>
<dbReference type="PANTHER" id="PTHR21660">
    <property type="entry name" value="THIOESTERASE SUPERFAMILY MEMBER-RELATED"/>
    <property type="match status" value="1"/>
</dbReference>
<comment type="similarity">
    <text evidence="1">Belongs to the thioesterase PaaI family.</text>
</comment>
<gene>
    <name evidence="4" type="ORF">DK846_14120</name>
</gene>
<protein>
    <submittedName>
        <fullName evidence="4">Phenylacetic acid degradation protein</fullName>
    </submittedName>
</protein>
<dbReference type="RefSeq" id="WP_109969610.1">
    <property type="nucleotide sequence ID" value="NZ_CP176093.1"/>
</dbReference>
<dbReference type="AlphaFoldDB" id="A0A2V2MYN6"/>
<dbReference type="InterPro" id="IPR003736">
    <property type="entry name" value="PAAI_dom"/>
</dbReference>
<accession>A0A2V2MYN6</accession>
<dbReference type="NCBIfam" id="TIGR00369">
    <property type="entry name" value="unchar_dom_1"/>
    <property type="match status" value="1"/>
</dbReference>
<comment type="caution">
    <text evidence="4">The sequence shown here is derived from an EMBL/GenBank/DDBJ whole genome shotgun (WGS) entry which is preliminary data.</text>
</comment>
<dbReference type="GO" id="GO:0047617">
    <property type="term" value="F:fatty acyl-CoA hydrolase activity"/>
    <property type="evidence" value="ECO:0007669"/>
    <property type="project" value="InterPro"/>
</dbReference>
<evidence type="ECO:0000259" key="3">
    <source>
        <dbReference type="Pfam" id="PF03061"/>
    </source>
</evidence>
<sequence>MSYLDDVINSGQKANPFFCLMGIEPKKWGEGKASLMMTVRPDMTNGEGWLQGGMYTSLVDEAMALAIYTLLEDGQMIATISCTTTFLRGVRARECVVAEAWVVRKGRQIIFTEGRVCSADAKYELARCSASFTVR</sequence>
<reference evidence="4 5" key="1">
    <citation type="submission" date="2018-05" db="EMBL/GenBank/DDBJ databases">
        <title>Draft genome of Methanospirillum lacunae Ki8-1.</title>
        <authorList>
            <person name="Dueholm M.S."/>
            <person name="Nielsen P.H."/>
            <person name="Bakmann L.F."/>
            <person name="Otzen D.E."/>
        </authorList>
    </citation>
    <scope>NUCLEOTIDE SEQUENCE [LARGE SCALE GENOMIC DNA]</scope>
    <source>
        <strain evidence="4 5">Ki8-1</strain>
    </source>
</reference>
<dbReference type="EMBL" id="QGMY01000011">
    <property type="protein sequence ID" value="PWR70526.1"/>
    <property type="molecule type" value="Genomic_DNA"/>
</dbReference>